<feature type="non-terminal residue" evidence="1">
    <location>
        <position position="145"/>
    </location>
</feature>
<sequence>GSFYGTRFGKRSLGSPVGFGLSDLPPYDEDEISKLQHFLDEDEAVRFSPKAPLLFNSMAKSKKNTDGRFFTSRFGKRSTGKPVDAKESESLPESNAKPLQSQEQILQSSLRWISPFAIRGMICRPFQVETKAMFLCRKAGSESDS</sequence>
<dbReference type="AlphaFoldDB" id="A0A7R8WKJ1"/>
<gene>
    <name evidence="1" type="ORF">CTOB1V02_LOCUS10091</name>
</gene>
<protein>
    <submittedName>
        <fullName evidence="1">Uncharacterized protein</fullName>
    </submittedName>
</protein>
<evidence type="ECO:0000313" key="1">
    <source>
        <dbReference type="EMBL" id="CAD7232253.1"/>
    </source>
</evidence>
<organism evidence="1">
    <name type="scientific">Cyprideis torosa</name>
    <dbReference type="NCBI Taxonomy" id="163714"/>
    <lineage>
        <taxon>Eukaryota</taxon>
        <taxon>Metazoa</taxon>
        <taxon>Ecdysozoa</taxon>
        <taxon>Arthropoda</taxon>
        <taxon>Crustacea</taxon>
        <taxon>Oligostraca</taxon>
        <taxon>Ostracoda</taxon>
        <taxon>Podocopa</taxon>
        <taxon>Podocopida</taxon>
        <taxon>Cytherocopina</taxon>
        <taxon>Cytheroidea</taxon>
        <taxon>Cytherideidae</taxon>
        <taxon>Cyprideis</taxon>
    </lineage>
</organism>
<proteinExistence type="predicted"/>
<reference evidence="1" key="1">
    <citation type="submission" date="2020-11" db="EMBL/GenBank/DDBJ databases">
        <authorList>
            <person name="Tran Van P."/>
        </authorList>
    </citation>
    <scope>NUCLEOTIDE SEQUENCE</scope>
</reference>
<accession>A0A7R8WKJ1</accession>
<name>A0A7R8WKJ1_9CRUS</name>
<dbReference type="EMBL" id="OB664430">
    <property type="protein sequence ID" value="CAD7232253.1"/>
    <property type="molecule type" value="Genomic_DNA"/>
</dbReference>